<name>A0A9W9BN86_9HYPO</name>
<keyword evidence="3" id="KW-1185">Reference proteome</keyword>
<protein>
    <recommendedName>
        <fullName evidence="1">Heterokaryon incompatibility domain-containing protein</fullName>
    </recommendedName>
</protein>
<evidence type="ECO:0000313" key="3">
    <source>
        <dbReference type="Proteomes" id="UP001140502"/>
    </source>
</evidence>
<feature type="domain" description="Heterokaryon incompatibility" evidence="1">
    <location>
        <begin position="215"/>
        <end position="373"/>
    </location>
</feature>
<dbReference type="OrthoDB" id="3486565at2759"/>
<evidence type="ECO:0000313" key="2">
    <source>
        <dbReference type="EMBL" id="KAJ4319209.1"/>
    </source>
</evidence>
<dbReference type="PANTHER" id="PTHR33112:SF16">
    <property type="entry name" value="HETEROKARYON INCOMPATIBILITY DOMAIN-CONTAINING PROTEIN"/>
    <property type="match status" value="1"/>
</dbReference>
<dbReference type="Proteomes" id="UP001140502">
    <property type="component" value="Unassembled WGS sequence"/>
</dbReference>
<gene>
    <name evidence="2" type="ORF">N0V84_006491</name>
</gene>
<dbReference type="EMBL" id="JAPEUR010000128">
    <property type="protein sequence ID" value="KAJ4319209.1"/>
    <property type="molecule type" value="Genomic_DNA"/>
</dbReference>
<reference evidence="2" key="1">
    <citation type="submission" date="2022-10" db="EMBL/GenBank/DDBJ databases">
        <title>Tapping the CABI collections for fungal endophytes: first genome assemblies for Collariella, Neodidymelliopsis, Ascochyta clinopodiicola, Didymella pomorum, Didymosphaeria variabile, Neocosmospora piperis and Neocucurbitaria cava.</title>
        <authorList>
            <person name="Hill R."/>
        </authorList>
    </citation>
    <scope>NUCLEOTIDE SEQUENCE</scope>
    <source>
        <strain evidence="2">IMI 366586</strain>
    </source>
</reference>
<comment type="caution">
    <text evidence="2">The sequence shown here is derived from an EMBL/GenBank/DDBJ whole genome shotgun (WGS) entry which is preliminary data.</text>
</comment>
<sequence>MAVQEDLSSPVSRAVSSPCDVCHDFQPVETNPRASPFDRMFNLYNIHVDNLRDECPRCSLLKAISLRLQSSLLAEYDEFEPMINREGTQSSGMWIAPNSDGTVLARCTWDMQRKKGEEKCDTYFYREVHIHPATKSEIPESLTTKKLHNTHWSPKSEESIQFVKDLLRTCEAGQGDHRHCRSEHEPRLPKRVIRIDPEDGSLRLYETQPDETGAYVALSHCWGPPSRHPILTTRETIPQMRVSIPESELSCVFRDTVWLCKQLGIQYAWIDSLCIIQDNEGDWEIESAKMADYYSQACLTVAAESSIDGTVPFLQESRDRWQKMIYAAPDQDGNSLTFAFQEHFSNEAFTRGSYNYWKEGRSILPTRAWTLQESILSRRIVRFALSDIIWECQSTSEHHDSSRVLGVGDLNIRQALYALDNLEASDEERRNGANSIWESLVRMYSTRAITCDLDKLPAFSGIAASLAPIFQGRYFAGIWEAHLPHGLGWSAVRLEGHGPLQCAPEQYLAPSWSWASLPQATAVDFLSRLEEELEPDFQPKILEAFCDSSDKAPFGRVRSGYILLEAPLSEVTLTCVGSSSRRVKYELKFGPEYREAKITDEFNEDCLLAEEDGFAKRATKGSRVDYQQDPSTFRATAWVLWLYQRGEAQVCGIVLGSDGLSESFRRIGYISAGGLAAEALPKNPVRRQIRLI</sequence>
<evidence type="ECO:0000259" key="1">
    <source>
        <dbReference type="Pfam" id="PF06985"/>
    </source>
</evidence>
<organism evidence="2 3">
    <name type="scientific">Fusarium piperis</name>
    <dbReference type="NCBI Taxonomy" id="1435070"/>
    <lineage>
        <taxon>Eukaryota</taxon>
        <taxon>Fungi</taxon>
        <taxon>Dikarya</taxon>
        <taxon>Ascomycota</taxon>
        <taxon>Pezizomycotina</taxon>
        <taxon>Sordariomycetes</taxon>
        <taxon>Hypocreomycetidae</taxon>
        <taxon>Hypocreales</taxon>
        <taxon>Nectriaceae</taxon>
        <taxon>Fusarium</taxon>
        <taxon>Fusarium solani species complex</taxon>
    </lineage>
</organism>
<accession>A0A9W9BN86</accession>
<proteinExistence type="predicted"/>
<dbReference type="PANTHER" id="PTHR33112">
    <property type="entry name" value="DOMAIN PROTEIN, PUTATIVE-RELATED"/>
    <property type="match status" value="1"/>
</dbReference>
<dbReference type="AlphaFoldDB" id="A0A9W9BN86"/>
<dbReference type="InterPro" id="IPR010730">
    <property type="entry name" value="HET"/>
</dbReference>
<dbReference type="Pfam" id="PF06985">
    <property type="entry name" value="HET"/>
    <property type="match status" value="1"/>
</dbReference>